<dbReference type="InterPro" id="IPR019235">
    <property type="entry name" value="DUF2178_TM"/>
</dbReference>
<feature type="transmembrane region" description="Helical" evidence="2">
    <location>
        <begin position="60"/>
        <end position="80"/>
    </location>
</feature>
<gene>
    <name evidence="3" type="ORF">ACFO8L_36250</name>
</gene>
<name>A0ABV9ESL0_9ACTN</name>
<keyword evidence="2" id="KW-0812">Transmembrane</keyword>
<evidence type="ECO:0000313" key="3">
    <source>
        <dbReference type="EMBL" id="MFC4591592.1"/>
    </source>
</evidence>
<sequence>MKTTNDLRSGHDGPTATNGDGGYSPSPRPLPQLLELILVAAVTLTIGGLLLYIVVRDWGALWAVAFAIACAGIAVSLRLLGRWRSDAAAIISDPHPQDERRHLISLKAGSTANKAVLTVGSGAYVVSTLKGEGSDQLAIAFAGIVSVAVLTYVCATWWFSRRS</sequence>
<organism evidence="3 4">
    <name type="scientific">Sphaerisporangium corydalis</name>
    <dbReference type="NCBI Taxonomy" id="1441875"/>
    <lineage>
        <taxon>Bacteria</taxon>
        <taxon>Bacillati</taxon>
        <taxon>Actinomycetota</taxon>
        <taxon>Actinomycetes</taxon>
        <taxon>Streptosporangiales</taxon>
        <taxon>Streptosporangiaceae</taxon>
        <taxon>Sphaerisporangium</taxon>
    </lineage>
</organism>
<comment type="caution">
    <text evidence="3">The sequence shown here is derived from an EMBL/GenBank/DDBJ whole genome shotgun (WGS) entry which is preliminary data.</text>
</comment>
<dbReference type="RefSeq" id="WP_262850268.1">
    <property type="nucleotide sequence ID" value="NZ_JANZYP010000100.1"/>
</dbReference>
<dbReference type="Proteomes" id="UP001595891">
    <property type="component" value="Unassembled WGS sequence"/>
</dbReference>
<protein>
    <submittedName>
        <fullName evidence="3">Uncharacterized protein</fullName>
    </submittedName>
</protein>
<proteinExistence type="predicted"/>
<dbReference type="Pfam" id="PF09946">
    <property type="entry name" value="DUF2178"/>
    <property type="match status" value="1"/>
</dbReference>
<keyword evidence="2" id="KW-1133">Transmembrane helix</keyword>
<keyword evidence="2" id="KW-0472">Membrane</keyword>
<evidence type="ECO:0000256" key="2">
    <source>
        <dbReference type="SAM" id="Phobius"/>
    </source>
</evidence>
<feature type="transmembrane region" description="Helical" evidence="2">
    <location>
        <begin position="33"/>
        <end position="54"/>
    </location>
</feature>
<accession>A0ABV9ESL0</accession>
<dbReference type="EMBL" id="JBHSFN010000034">
    <property type="protein sequence ID" value="MFC4591592.1"/>
    <property type="molecule type" value="Genomic_DNA"/>
</dbReference>
<feature type="region of interest" description="Disordered" evidence="1">
    <location>
        <begin position="1"/>
        <end position="24"/>
    </location>
</feature>
<feature type="transmembrane region" description="Helical" evidence="2">
    <location>
        <begin position="137"/>
        <end position="159"/>
    </location>
</feature>
<reference evidence="4" key="1">
    <citation type="journal article" date="2019" name="Int. J. Syst. Evol. Microbiol.">
        <title>The Global Catalogue of Microorganisms (GCM) 10K type strain sequencing project: providing services to taxonomists for standard genome sequencing and annotation.</title>
        <authorList>
            <consortium name="The Broad Institute Genomics Platform"/>
            <consortium name="The Broad Institute Genome Sequencing Center for Infectious Disease"/>
            <person name="Wu L."/>
            <person name="Ma J."/>
        </authorList>
    </citation>
    <scope>NUCLEOTIDE SEQUENCE [LARGE SCALE GENOMIC DNA]</scope>
    <source>
        <strain evidence="4">CCUG 49560</strain>
    </source>
</reference>
<evidence type="ECO:0000256" key="1">
    <source>
        <dbReference type="SAM" id="MobiDB-lite"/>
    </source>
</evidence>
<evidence type="ECO:0000313" key="4">
    <source>
        <dbReference type="Proteomes" id="UP001595891"/>
    </source>
</evidence>
<keyword evidence="4" id="KW-1185">Reference proteome</keyword>